<evidence type="ECO:0000256" key="3">
    <source>
        <dbReference type="ARBA" id="ARBA00022801"/>
    </source>
</evidence>
<evidence type="ECO:0000256" key="1">
    <source>
        <dbReference type="ARBA" id="ARBA00005234"/>
    </source>
</evidence>
<dbReference type="InterPro" id="IPR003653">
    <property type="entry name" value="Peptidase_C48_C"/>
</dbReference>
<evidence type="ECO:0000313" key="7">
    <source>
        <dbReference type="Proteomes" id="UP001054889"/>
    </source>
</evidence>
<keyword evidence="3" id="KW-0378">Hydrolase</keyword>
<dbReference type="GO" id="GO:0006508">
    <property type="term" value="P:proteolysis"/>
    <property type="evidence" value="ECO:0007669"/>
    <property type="project" value="UniProtKB-KW"/>
</dbReference>
<keyword evidence="2" id="KW-0645">Protease</keyword>
<proteinExistence type="inferred from homology"/>
<accession>A0AAV5DK11</accession>
<evidence type="ECO:0000259" key="5">
    <source>
        <dbReference type="Pfam" id="PF02902"/>
    </source>
</evidence>
<comment type="caution">
    <text evidence="6">The sequence shown here is derived from an EMBL/GenBank/DDBJ whole genome shotgun (WGS) entry which is preliminary data.</text>
</comment>
<reference evidence="6" key="1">
    <citation type="journal article" date="2018" name="DNA Res.">
        <title>Multiple hybrid de novo genome assembly of finger millet, an orphan allotetraploid crop.</title>
        <authorList>
            <person name="Hatakeyama M."/>
            <person name="Aluri S."/>
            <person name="Balachadran M.T."/>
            <person name="Sivarajan S.R."/>
            <person name="Patrignani A."/>
            <person name="Gruter S."/>
            <person name="Poveda L."/>
            <person name="Shimizu-Inatsugi R."/>
            <person name="Baeten J."/>
            <person name="Francoijs K.J."/>
            <person name="Nataraja K.N."/>
            <person name="Reddy Y.A.N."/>
            <person name="Phadnis S."/>
            <person name="Ravikumar R.L."/>
            <person name="Schlapbach R."/>
            <person name="Sreeman S.M."/>
            <person name="Shimizu K.K."/>
        </authorList>
    </citation>
    <scope>NUCLEOTIDE SEQUENCE</scope>
</reference>
<dbReference type="Pfam" id="PF02902">
    <property type="entry name" value="Peptidase_C48"/>
    <property type="match status" value="1"/>
</dbReference>
<comment type="similarity">
    <text evidence="1">Belongs to the peptidase C48 family.</text>
</comment>
<dbReference type="Proteomes" id="UP001054889">
    <property type="component" value="Unassembled WGS sequence"/>
</dbReference>
<protein>
    <recommendedName>
        <fullName evidence="5">Ubiquitin-like protease family profile domain-containing protein</fullName>
    </recommendedName>
</protein>
<sequence>MLYDMETIDFPFPKDMETPRMKCYMEGQFRDIVAAFKTGVKVLFGHKNIAEVQASEIEYAENYKEAVKKRKVSKECEALSRVLKENKGVSKKRPKSTDHSNKHDQFFRDDIDRDILHFYQENVLERIRDKIIFVPIVHDYHWFLIVISREKTIYILDSFPSESREPVISRILMTLKQLLGSGYISEVLEVLPQKNKFNAALLENHVLSTPSFMDTTGPFLPDFNMDRTEIHDRLERNVDGKETDNTMPKDRNVEGEKKPRQEQQPKDSSCVISELS</sequence>
<evidence type="ECO:0000256" key="4">
    <source>
        <dbReference type="SAM" id="MobiDB-lite"/>
    </source>
</evidence>
<feature type="domain" description="Ubiquitin-like protease family profile" evidence="5">
    <location>
        <begin position="130"/>
        <end position="177"/>
    </location>
</feature>
<evidence type="ECO:0000313" key="6">
    <source>
        <dbReference type="EMBL" id="GJN10974.1"/>
    </source>
</evidence>
<reference evidence="6" key="2">
    <citation type="submission" date="2021-12" db="EMBL/GenBank/DDBJ databases">
        <title>Resequencing data analysis of finger millet.</title>
        <authorList>
            <person name="Hatakeyama M."/>
            <person name="Aluri S."/>
            <person name="Balachadran M.T."/>
            <person name="Sivarajan S.R."/>
            <person name="Poveda L."/>
            <person name="Shimizu-Inatsugi R."/>
            <person name="Schlapbach R."/>
            <person name="Sreeman S.M."/>
            <person name="Shimizu K.K."/>
        </authorList>
    </citation>
    <scope>NUCLEOTIDE SEQUENCE</scope>
</reference>
<dbReference type="EMBL" id="BQKI01000018">
    <property type="protein sequence ID" value="GJN10974.1"/>
    <property type="molecule type" value="Genomic_DNA"/>
</dbReference>
<feature type="compositionally biased region" description="Basic and acidic residues" evidence="4">
    <location>
        <begin position="235"/>
        <end position="265"/>
    </location>
</feature>
<keyword evidence="7" id="KW-1185">Reference proteome</keyword>
<dbReference type="GO" id="GO:0008234">
    <property type="term" value="F:cysteine-type peptidase activity"/>
    <property type="evidence" value="ECO:0007669"/>
    <property type="project" value="InterPro"/>
</dbReference>
<dbReference type="SUPFAM" id="SSF54001">
    <property type="entry name" value="Cysteine proteinases"/>
    <property type="match status" value="1"/>
</dbReference>
<dbReference type="AlphaFoldDB" id="A0AAV5DK11"/>
<name>A0AAV5DK11_ELECO</name>
<organism evidence="6 7">
    <name type="scientific">Eleusine coracana subsp. coracana</name>
    <dbReference type="NCBI Taxonomy" id="191504"/>
    <lineage>
        <taxon>Eukaryota</taxon>
        <taxon>Viridiplantae</taxon>
        <taxon>Streptophyta</taxon>
        <taxon>Embryophyta</taxon>
        <taxon>Tracheophyta</taxon>
        <taxon>Spermatophyta</taxon>
        <taxon>Magnoliopsida</taxon>
        <taxon>Liliopsida</taxon>
        <taxon>Poales</taxon>
        <taxon>Poaceae</taxon>
        <taxon>PACMAD clade</taxon>
        <taxon>Chloridoideae</taxon>
        <taxon>Cynodonteae</taxon>
        <taxon>Eleusininae</taxon>
        <taxon>Eleusine</taxon>
    </lineage>
</organism>
<dbReference type="Gene3D" id="3.40.395.10">
    <property type="entry name" value="Adenoviral Proteinase, Chain A"/>
    <property type="match status" value="1"/>
</dbReference>
<evidence type="ECO:0000256" key="2">
    <source>
        <dbReference type="ARBA" id="ARBA00022670"/>
    </source>
</evidence>
<dbReference type="InterPro" id="IPR038765">
    <property type="entry name" value="Papain-like_cys_pep_sf"/>
</dbReference>
<feature type="compositionally biased region" description="Polar residues" evidence="4">
    <location>
        <begin position="266"/>
        <end position="276"/>
    </location>
</feature>
<feature type="region of interest" description="Disordered" evidence="4">
    <location>
        <begin position="235"/>
        <end position="276"/>
    </location>
</feature>
<gene>
    <name evidence="6" type="primary">ga29125</name>
    <name evidence="6" type="ORF">PR202_ga29125</name>
</gene>